<keyword evidence="11" id="KW-0732">Signal</keyword>
<evidence type="ECO:0000256" key="10">
    <source>
        <dbReference type="ARBA" id="ARBA00022622"/>
    </source>
</evidence>
<evidence type="ECO:0000256" key="12">
    <source>
        <dbReference type="ARBA" id="ARBA00022737"/>
    </source>
</evidence>
<keyword evidence="17" id="KW-0325">Glycoprotein</keyword>
<evidence type="ECO:0000256" key="14">
    <source>
        <dbReference type="ARBA" id="ARBA00023034"/>
    </source>
</evidence>
<keyword evidence="15 21" id="KW-0472">Membrane</keyword>
<reference evidence="22" key="1">
    <citation type="journal article" date="2022" name="bioRxiv">
        <title>Sequencing and chromosome-scale assembly of the giantPleurodeles waltlgenome.</title>
        <authorList>
            <person name="Brown T."/>
            <person name="Elewa A."/>
            <person name="Iarovenko S."/>
            <person name="Subramanian E."/>
            <person name="Araus A.J."/>
            <person name="Petzold A."/>
            <person name="Susuki M."/>
            <person name="Suzuki K.-i.T."/>
            <person name="Hayashi T."/>
            <person name="Toyoda A."/>
            <person name="Oliveira C."/>
            <person name="Osipova E."/>
            <person name="Leigh N.D."/>
            <person name="Simon A."/>
            <person name="Yun M.H."/>
        </authorList>
    </citation>
    <scope>NUCLEOTIDE SEQUENCE</scope>
    <source>
        <strain evidence="22">20211129_DDA</strain>
        <tissue evidence="22">Liver</tissue>
    </source>
</reference>
<dbReference type="GO" id="GO:0009897">
    <property type="term" value="C:external side of plasma membrane"/>
    <property type="evidence" value="ECO:0007669"/>
    <property type="project" value="TreeGrafter"/>
</dbReference>
<evidence type="ECO:0000256" key="8">
    <source>
        <dbReference type="ARBA" id="ARBA00022588"/>
    </source>
</evidence>
<evidence type="ECO:0000256" key="1">
    <source>
        <dbReference type="ARBA" id="ARBA00004285"/>
    </source>
</evidence>
<dbReference type="GO" id="GO:0045121">
    <property type="term" value="C:membrane raft"/>
    <property type="evidence" value="ECO:0007669"/>
    <property type="project" value="UniProtKB-SubCell"/>
</dbReference>
<evidence type="ECO:0000256" key="9">
    <source>
        <dbReference type="ARBA" id="ARBA00022614"/>
    </source>
</evidence>
<dbReference type="GO" id="GO:0034142">
    <property type="term" value="P:toll-like receptor 4 signaling pathway"/>
    <property type="evidence" value="ECO:0007669"/>
    <property type="project" value="TreeGrafter"/>
</dbReference>
<keyword evidence="14" id="KW-0333">Golgi apparatus</keyword>
<dbReference type="GO" id="GO:0005576">
    <property type="term" value="C:extracellular region"/>
    <property type="evidence" value="ECO:0007669"/>
    <property type="project" value="UniProtKB-SubCell"/>
</dbReference>
<evidence type="ECO:0000256" key="11">
    <source>
        <dbReference type="ARBA" id="ARBA00022729"/>
    </source>
</evidence>
<dbReference type="InterPro" id="IPR001611">
    <property type="entry name" value="Leu-rich_rpt"/>
</dbReference>
<dbReference type="SUPFAM" id="SSF52058">
    <property type="entry name" value="L domain-like"/>
    <property type="match status" value="1"/>
</dbReference>
<dbReference type="GO" id="GO:0001819">
    <property type="term" value="P:positive regulation of cytokine production"/>
    <property type="evidence" value="ECO:0007669"/>
    <property type="project" value="TreeGrafter"/>
</dbReference>
<dbReference type="GO" id="GO:0005794">
    <property type="term" value="C:Golgi apparatus"/>
    <property type="evidence" value="ECO:0007669"/>
    <property type="project" value="UniProtKB-SubCell"/>
</dbReference>
<evidence type="ECO:0000256" key="18">
    <source>
        <dbReference type="ARBA" id="ARBA00023198"/>
    </source>
</evidence>
<dbReference type="PANTHER" id="PTHR10630:SF3">
    <property type="entry name" value="MONOCYTE DIFFERENTIATION ANTIGEN CD14"/>
    <property type="match status" value="1"/>
</dbReference>
<evidence type="ECO:0000313" key="22">
    <source>
        <dbReference type="EMBL" id="KAJ1127997.1"/>
    </source>
</evidence>
<evidence type="ECO:0000256" key="20">
    <source>
        <dbReference type="ARBA" id="ARBA00031013"/>
    </source>
</evidence>
<evidence type="ECO:0000256" key="21">
    <source>
        <dbReference type="SAM" id="Phobius"/>
    </source>
</evidence>
<dbReference type="GO" id="GO:0071222">
    <property type="term" value="P:cellular response to lipopolysaccharide"/>
    <property type="evidence" value="ECO:0007669"/>
    <property type="project" value="TreeGrafter"/>
</dbReference>
<dbReference type="GO" id="GO:0006954">
    <property type="term" value="P:inflammatory response"/>
    <property type="evidence" value="ECO:0007669"/>
    <property type="project" value="UniProtKB-KW"/>
</dbReference>
<keyword evidence="21" id="KW-1133">Transmembrane helix</keyword>
<dbReference type="GO" id="GO:0045087">
    <property type="term" value="P:innate immune response"/>
    <property type="evidence" value="ECO:0007669"/>
    <property type="project" value="UniProtKB-KW"/>
</dbReference>
<evidence type="ECO:0000256" key="16">
    <source>
        <dbReference type="ARBA" id="ARBA00023157"/>
    </source>
</evidence>
<dbReference type="EMBL" id="JANPWB010000011">
    <property type="protein sequence ID" value="KAJ1127997.1"/>
    <property type="molecule type" value="Genomic_DNA"/>
</dbReference>
<dbReference type="PANTHER" id="PTHR10630">
    <property type="entry name" value="MONOCYTE DIFFERENTIATION ANTIGEN CD14"/>
    <property type="match status" value="1"/>
</dbReference>
<proteinExistence type="predicted"/>
<gene>
    <name evidence="22" type="ORF">NDU88_006390</name>
</gene>
<dbReference type="Proteomes" id="UP001066276">
    <property type="component" value="Chromosome 7"/>
</dbReference>
<keyword evidence="9" id="KW-0433">Leucine-rich repeat</keyword>
<keyword evidence="13" id="KW-0391">Immunity</keyword>
<keyword evidence="18" id="KW-0395">Inflammatory response</keyword>
<evidence type="ECO:0000256" key="7">
    <source>
        <dbReference type="ARBA" id="ARBA00022525"/>
    </source>
</evidence>
<evidence type="ECO:0000256" key="17">
    <source>
        <dbReference type="ARBA" id="ARBA00023180"/>
    </source>
</evidence>
<dbReference type="InterPro" id="IPR032675">
    <property type="entry name" value="LRR_dom_sf"/>
</dbReference>
<keyword evidence="16" id="KW-1015">Disulfide bond</keyword>
<keyword evidence="6" id="KW-1003">Cell membrane</keyword>
<dbReference type="GO" id="GO:0046696">
    <property type="term" value="C:lipopolysaccharide receptor complex"/>
    <property type="evidence" value="ECO:0007669"/>
    <property type="project" value="TreeGrafter"/>
</dbReference>
<name>A0AAV7PLA8_PLEWA</name>
<keyword evidence="23" id="KW-1185">Reference proteome</keyword>
<evidence type="ECO:0000256" key="3">
    <source>
        <dbReference type="ARBA" id="ARBA00004609"/>
    </source>
</evidence>
<evidence type="ECO:0000256" key="4">
    <source>
        <dbReference type="ARBA" id="ARBA00004613"/>
    </source>
</evidence>
<evidence type="ECO:0000256" key="2">
    <source>
        <dbReference type="ARBA" id="ARBA00004555"/>
    </source>
</evidence>
<dbReference type="Pfam" id="PF13855">
    <property type="entry name" value="LRR_8"/>
    <property type="match status" value="1"/>
</dbReference>
<accession>A0AAV7PLA8</accession>
<dbReference type="InterPro" id="IPR016337">
    <property type="entry name" value="Monocyte_diff_Ag_CD14"/>
</dbReference>
<protein>
    <recommendedName>
        <fullName evidence="5">Monocyte differentiation antigen CD14</fullName>
    </recommendedName>
    <alternativeName>
        <fullName evidence="20">Myeloid cell-specific leucine-rich glycoprotein</fullName>
    </alternativeName>
</protein>
<dbReference type="SMART" id="SM00368">
    <property type="entry name" value="LRR_RI"/>
    <property type="match status" value="3"/>
</dbReference>
<keyword evidence="7" id="KW-0964">Secreted</keyword>
<evidence type="ECO:0000256" key="13">
    <source>
        <dbReference type="ARBA" id="ARBA00022859"/>
    </source>
</evidence>
<evidence type="ECO:0000256" key="6">
    <source>
        <dbReference type="ARBA" id="ARBA00022475"/>
    </source>
</evidence>
<keyword evidence="12" id="KW-0677">Repeat</keyword>
<dbReference type="Gene3D" id="3.80.10.10">
    <property type="entry name" value="Ribonuclease Inhibitor"/>
    <property type="match status" value="1"/>
</dbReference>
<dbReference type="AlphaFoldDB" id="A0AAV7PLA8"/>
<evidence type="ECO:0000256" key="19">
    <source>
        <dbReference type="ARBA" id="ARBA00023288"/>
    </source>
</evidence>
<evidence type="ECO:0000256" key="5">
    <source>
        <dbReference type="ARBA" id="ARBA00020237"/>
    </source>
</evidence>
<evidence type="ECO:0000313" key="23">
    <source>
        <dbReference type="Proteomes" id="UP001066276"/>
    </source>
</evidence>
<keyword evidence="19" id="KW-0449">Lipoprotein</keyword>
<evidence type="ECO:0000256" key="15">
    <source>
        <dbReference type="ARBA" id="ARBA00023136"/>
    </source>
</evidence>
<organism evidence="22 23">
    <name type="scientific">Pleurodeles waltl</name>
    <name type="common">Iberian ribbed newt</name>
    <dbReference type="NCBI Taxonomy" id="8319"/>
    <lineage>
        <taxon>Eukaryota</taxon>
        <taxon>Metazoa</taxon>
        <taxon>Chordata</taxon>
        <taxon>Craniata</taxon>
        <taxon>Vertebrata</taxon>
        <taxon>Euteleostomi</taxon>
        <taxon>Amphibia</taxon>
        <taxon>Batrachia</taxon>
        <taxon>Caudata</taxon>
        <taxon>Salamandroidea</taxon>
        <taxon>Salamandridae</taxon>
        <taxon>Pleurodelinae</taxon>
        <taxon>Pleurodeles</taxon>
    </lineage>
</organism>
<keyword evidence="21" id="KW-0812">Transmembrane</keyword>
<keyword evidence="10" id="KW-0336">GPI-anchor</keyword>
<keyword evidence="8" id="KW-0399">Innate immunity</keyword>
<feature type="transmembrane region" description="Helical" evidence="21">
    <location>
        <begin position="475"/>
        <end position="496"/>
    </location>
</feature>
<comment type="subcellular location">
    <subcellularLocation>
        <location evidence="3">Cell membrane</location>
        <topology evidence="3">Lipid-anchor</topology>
        <topology evidence="3">GPI-anchor</topology>
    </subcellularLocation>
    <subcellularLocation>
        <location evidence="2">Golgi apparatus</location>
    </subcellularLocation>
    <subcellularLocation>
        <location evidence="1">Membrane raft</location>
    </subcellularLocation>
    <subcellularLocation>
        <location evidence="4">Secreted</location>
    </subcellularLocation>
</comment>
<dbReference type="GO" id="GO:0001530">
    <property type="term" value="F:lipopolysaccharide binding"/>
    <property type="evidence" value="ECO:0007669"/>
    <property type="project" value="TreeGrafter"/>
</dbReference>
<sequence>MLRSDLEEEYSISISYRRGMALNFSPSLPLMRRCSEEREPGCRTLVAANKTGARMSSILPVLVLLTIGTGLSSVEGDCVFNALQGFCRCSKINQNTLFSITSCISATIFEFRDEHFDGEVTFLPQYMRNLAHFLSLPLTRVTFANSALSEDFLVEFVRAAYVIHIKELVFENCTIVGSASWQAMVGSPPQLVSLQFKNVSSTHLSGRTTDISSLSNWMVKIKELTLVKSQVSHIPCNIGAHFQALFYLDLSNNPLQEKGISQTFCNGLYPTLEVLRLSSTHLTSLGEICKTLGQLENLTDLDLSHNDFSELSFSHAACAGLSSLRILNLSDTGMTCVNISFPSNIEILDLSWNRLQALDISLRHVKSVVLSNNALKAVPAPETFPILEVLSVDGNMINQIHKYQVQAFKHLRVLGAAQNPYLCSCSSLMEMKDLVKSELKMLGWPAGYICDTPDVHKGTPMNEVYLSAFDCHKPLLVGLICLLFLVVGIAGILCWVKTRCCLKPRPNDSGVGDQNLHLSHSG</sequence>
<comment type="caution">
    <text evidence="22">The sequence shown here is derived from an EMBL/GenBank/DDBJ whole genome shotgun (WGS) entry which is preliminary data.</text>
</comment>